<dbReference type="InterPro" id="IPR037925">
    <property type="entry name" value="FlgE/F/G-like"/>
</dbReference>
<dbReference type="InterPro" id="IPR001444">
    <property type="entry name" value="Flag_bb_rod_N"/>
</dbReference>
<evidence type="ECO:0000256" key="3">
    <source>
        <dbReference type="ARBA" id="ARBA00023143"/>
    </source>
</evidence>
<dbReference type="KEGG" id="pbs:Plabr_4589"/>
<feature type="domain" description="Flagellar basal-body/hook protein C-terminal" evidence="6">
    <location>
        <begin position="207"/>
        <end position="251"/>
    </location>
</feature>
<comment type="similarity">
    <text evidence="2 4">Belongs to the flagella basal body rod proteins family.</text>
</comment>
<dbReference type="InterPro" id="IPR010930">
    <property type="entry name" value="Flg_bb/hook_C_dom"/>
</dbReference>
<dbReference type="SUPFAM" id="SSF117143">
    <property type="entry name" value="Flagellar hook protein flgE"/>
    <property type="match status" value="1"/>
</dbReference>
<dbReference type="GO" id="GO:0071978">
    <property type="term" value="P:bacterial-type flagellum-dependent swarming motility"/>
    <property type="evidence" value="ECO:0007669"/>
    <property type="project" value="TreeGrafter"/>
</dbReference>
<dbReference type="InterPro" id="IPR020013">
    <property type="entry name" value="Flagellar_FlgE/F/G"/>
</dbReference>
<evidence type="ECO:0000256" key="2">
    <source>
        <dbReference type="ARBA" id="ARBA00009677"/>
    </source>
</evidence>
<gene>
    <name evidence="8" type="ordered locus">Plabr_4589</name>
</gene>
<dbReference type="InterPro" id="IPR019776">
    <property type="entry name" value="Flagellar_basal_body_rod_CS"/>
</dbReference>
<evidence type="ECO:0000256" key="4">
    <source>
        <dbReference type="RuleBase" id="RU362116"/>
    </source>
</evidence>
<dbReference type="PROSITE" id="PS00588">
    <property type="entry name" value="FLAGELLA_BB_ROD"/>
    <property type="match status" value="1"/>
</dbReference>
<dbReference type="GO" id="GO:0009425">
    <property type="term" value="C:bacterial-type flagellum basal body"/>
    <property type="evidence" value="ECO:0007669"/>
    <property type="project" value="UniProtKB-SubCell"/>
</dbReference>
<accession>F0SNB7</accession>
<evidence type="ECO:0000259" key="5">
    <source>
        <dbReference type="Pfam" id="PF00460"/>
    </source>
</evidence>
<keyword evidence="9" id="KW-1185">Reference proteome</keyword>
<protein>
    <submittedName>
        <fullName evidence="8">Fagellar hook-basal body protein</fullName>
    </submittedName>
</protein>
<dbReference type="Pfam" id="PF00460">
    <property type="entry name" value="Flg_bb_rod"/>
    <property type="match status" value="1"/>
</dbReference>
<dbReference type="Proteomes" id="UP000006860">
    <property type="component" value="Chromosome"/>
</dbReference>
<sequence>MLYGLYQSATGADLQSLRQDVISNNIANANTSSFKRDLAIFAVRPQQAELDGDLDDVPPPLQGHPGAAVVAETVTDFAQGPLQETGAAFDIALLGKGFFRVSDGQEELLSRSGSLTLNENSELVQTDTGLPVLDDKGDPIVVPPNTDINFGEDGLVTAVDRVTGQPFVLGRIDLVHPNNPRGLEKVGDSLYRAAEGVVTAGPELRVRQGFLEQSGVRPITEMLAMIESSRAFEANMNLIQNQDNTLGQLLQAVGGR</sequence>
<dbReference type="PANTHER" id="PTHR30435:SF19">
    <property type="entry name" value="FLAGELLAR BASAL-BODY ROD PROTEIN FLGG"/>
    <property type="match status" value="1"/>
</dbReference>
<name>F0SNB7_RUBBR</name>
<dbReference type="NCBIfam" id="TIGR03506">
    <property type="entry name" value="FlgEFG_subfam"/>
    <property type="match status" value="1"/>
</dbReference>
<evidence type="ECO:0000313" key="8">
    <source>
        <dbReference type="EMBL" id="ADY62160.1"/>
    </source>
</evidence>
<comment type="subcellular location">
    <subcellularLocation>
        <location evidence="1 4">Bacterial flagellum basal body</location>
    </subcellularLocation>
</comment>
<dbReference type="EMBL" id="CP002546">
    <property type="protein sequence ID" value="ADY62160.1"/>
    <property type="molecule type" value="Genomic_DNA"/>
</dbReference>
<dbReference type="PANTHER" id="PTHR30435">
    <property type="entry name" value="FLAGELLAR PROTEIN"/>
    <property type="match status" value="1"/>
</dbReference>
<feature type="domain" description="Flagellar hook protein FlgE/F/G-like D1" evidence="7">
    <location>
        <begin position="93"/>
        <end position="158"/>
    </location>
</feature>
<dbReference type="AlphaFoldDB" id="F0SNB7"/>
<proteinExistence type="inferred from homology"/>
<dbReference type="eggNOG" id="COG4786">
    <property type="taxonomic scope" value="Bacteria"/>
</dbReference>
<dbReference type="HOGENOM" id="CLU_013687_0_0_0"/>
<keyword evidence="3 4" id="KW-0975">Bacterial flagellum</keyword>
<evidence type="ECO:0000256" key="1">
    <source>
        <dbReference type="ARBA" id="ARBA00004117"/>
    </source>
</evidence>
<dbReference type="RefSeq" id="WP_013630864.1">
    <property type="nucleotide sequence ID" value="NC_015174.1"/>
</dbReference>
<feature type="domain" description="Flagellar basal body rod protein N-terminal" evidence="5">
    <location>
        <begin position="5"/>
        <end position="35"/>
    </location>
</feature>
<evidence type="ECO:0000259" key="7">
    <source>
        <dbReference type="Pfam" id="PF22692"/>
    </source>
</evidence>
<evidence type="ECO:0000259" key="6">
    <source>
        <dbReference type="Pfam" id="PF06429"/>
    </source>
</evidence>
<reference evidence="9" key="1">
    <citation type="submission" date="2011-02" db="EMBL/GenBank/DDBJ databases">
        <title>The complete genome of Planctomyces brasiliensis DSM 5305.</title>
        <authorList>
            <person name="Lucas S."/>
            <person name="Copeland A."/>
            <person name="Lapidus A."/>
            <person name="Bruce D."/>
            <person name="Goodwin L."/>
            <person name="Pitluck S."/>
            <person name="Kyrpides N."/>
            <person name="Mavromatis K."/>
            <person name="Pagani I."/>
            <person name="Ivanova N."/>
            <person name="Ovchinnikova G."/>
            <person name="Lu M."/>
            <person name="Detter J.C."/>
            <person name="Han C."/>
            <person name="Land M."/>
            <person name="Hauser L."/>
            <person name="Markowitz V."/>
            <person name="Cheng J.-F."/>
            <person name="Hugenholtz P."/>
            <person name="Woyke T."/>
            <person name="Wu D."/>
            <person name="Tindall B."/>
            <person name="Pomrenke H.G."/>
            <person name="Brambilla E."/>
            <person name="Klenk H.-P."/>
            <person name="Eisen J.A."/>
        </authorList>
    </citation>
    <scope>NUCLEOTIDE SEQUENCE [LARGE SCALE GENOMIC DNA]</scope>
    <source>
        <strain evidence="9">ATCC 49424 / DSM 5305 / JCM 21570 / NBRC 103401 / IFAM 1448</strain>
    </source>
</reference>
<dbReference type="InterPro" id="IPR053967">
    <property type="entry name" value="LlgE_F_G-like_D1"/>
</dbReference>
<dbReference type="Pfam" id="PF22692">
    <property type="entry name" value="LlgE_F_G_D1"/>
    <property type="match status" value="1"/>
</dbReference>
<evidence type="ECO:0000313" key="9">
    <source>
        <dbReference type="Proteomes" id="UP000006860"/>
    </source>
</evidence>
<organism evidence="8 9">
    <name type="scientific">Rubinisphaera brasiliensis (strain ATCC 49424 / DSM 5305 / JCM 21570 / IAM 15109 / NBRC 103401 / IFAM 1448)</name>
    <name type="common">Planctomyces brasiliensis</name>
    <dbReference type="NCBI Taxonomy" id="756272"/>
    <lineage>
        <taxon>Bacteria</taxon>
        <taxon>Pseudomonadati</taxon>
        <taxon>Planctomycetota</taxon>
        <taxon>Planctomycetia</taxon>
        <taxon>Planctomycetales</taxon>
        <taxon>Planctomycetaceae</taxon>
        <taxon>Rubinisphaera</taxon>
    </lineage>
</organism>
<dbReference type="Pfam" id="PF06429">
    <property type="entry name" value="Flg_bbr_C"/>
    <property type="match status" value="1"/>
</dbReference>
<dbReference type="STRING" id="756272.Plabr_4589"/>